<sequence>MRVSLQKRRCSHVSTQTSVFGFFQYGMYHDSLQILTSNLSSMFHRGIWSRYFSRECIMYLFSFTDSQSENDGFNEGFADHADCSGARAGDTAGSIYREARTVEREFIIPTTLIDKSFDLVTYGIL</sequence>
<reference evidence="1 2" key="1">
    <citation type="journal article" date="2007" name="Virology">
        <title>Shared and species-specific features among ichnovirus genomes.</title>
        <authorList>
            <person name="Tanaka K."/>
            <person name="Lapointe R."/>
            <person name="Barney W.E."/>
            <person name="Makkay A.M."/>
            <person name="Stoltz D."/>
            <person name="Cusson M."/>
            <person name="Webb B.A."/>
        </authorList>
    </citation>
    <scope>NUCLEOTIDE SEQUENCE [LARGE SCALE GENOMIC DNA]</scope>
</reference>
<name>A2Q0E1_9VIRU</name>
<protein>
    <submittedName>
        <fullName evidence="1">B6.1</fullName>
    </submittedName>
</protein>
<proteinExistence type="predicted"/>
<organism evidence="1 2">
    <name type="scientific">Ichnoviriform fugitivi</name>
    <dbReference type="NCBI Taxonomy" id="265522"/>
    <lineage>
        <taxon>Viruses</taxon>
        <taxon>Viruses incertae sedis</taxon>
        <taxon>Polydnaviriformidae</taxon>
        <taxon>Ichnoviriform</taxon>
    </lineage>
</organism>
<dbReference type="KEGG" id="vg:5076407"/>
<dbReference type="Proteomes" id="UP000204242">
    <property type="component" value="Genome"/>
</dbReference>
<dbReference type="EMBL" id="AB291171">
    <property type="protein sequence ID" value="BAF45656.1"/>
    <property type="molecule type" value="Genomic_DNA"/>
</dbReference>
<dbReference type="RefSeq" id="YP_001031358.1">
    <property type="nucleotide sequence ID" value="NC_008999.1"/>
</dbReference>
<evidence type="ECO:0000313" key="2">
    <source>
        <dbReference type="Proteomes" id="UP000204242"/>
    </source>
</evidence>
<dbReference type="GeneID" id="5076407"/>
<evidence type="ECO:0000313" key="1">
    <source>
        <dbReference type="EMBL" id="BAF45656.1"/>
    </source>
</evidence>
<accession>A2Q0E1</accession>